<evidence type="ECO:0000313" key="3">
    <source>
        <dbReference type="Proteomes" id="UP000271162"/>
    </source>
</evidence>
<evidence type="ECO:0000313" key="2">
    <source>
        <dbReference type="EMBL" id="VDL83781.1"/>
    </source>
</evidence>
<dbReference type="InterPro" id="IPR025476">
    <property type="entry name" value="Helitron_helicase-like"/>
</dbReference>
<protein>
    <submittedName>
        <fullName evidence="4">Helitron_like_N domain-containing protein</fullName>
    </submittedName>
</protein>
<gene>
    <name evidence="2" type="ORF">NBR_LOCUS20045</name>
</gene>
<keyword evidence="3" id="KW-1185">Reference proteome</keyword>
<sequence>MKLTVLRKQLFNVNILGRVSAFMTVIECQKRGLTHCRMLLIMTAGAKPRSEQQVVIVVCTTLPDLAVKPRLHSIIATHMIHRMCGLTNIRAPCLVNCACSKKFPKDFRDAASLDDDGYPKC</sequence>
<accession>A0A0N4YS22</accession>
<feature type="domain" description="Helitron helicase-like" evidence="1">
    <location>
        <begin position="1"/>
        <end position="40"/>
    </location>
</feature>
<dbReference type="EMBL" id="UYSL01024739">
    <property type="protein sequence ID" value="VDL83781.1"/>
    <property type="molecule type" value="Genomic_DNA"/>
</dbReference>
<reference evidence="4" key="1">
    <citation type="submission" date="2017-02" db="UniProtKB">
        <authorList>
            <consortium name="WormBaseParasite"/>
        </authorList>
    </citation>
    <scope>IDENTIFICATION</scope>
</reference>
<dbReference type="WBParaSite" id="NBR_0002004401-mRNA-1">
    <property type="protein sequence ID" value="NBR_0002004401-mRNA-1"/>
    <property type="gene ID" value="NBR_0002004401"/>
</dbReference>
<evidence type="ECO:0000313" key="4">
    <source>
        <dbReference type="WBParaSite" id="NBR_0002004401-mRNA-1"/>
    </source>
</evidence>
<dbReference type="OMA" id="IATHMIH"/>
<proteinExistence type="predicted"/>
<evidence type="ECO:0000259" key="1">
    <source>
        <dbReference type="Pfam" id="PF14214"/>
    </source>
</evidence>
<dbReference type="STRING" id="27835.A0A0N4YS22"/>
<dbReference type="AlphaFoldDB" id="A0A0N4YS22"/>
<dbReference type="Pfam" id="PF14214">
    <property type="entry name" value="Helitron_like_N"/>
    <property type="match status" value="1"/>
</dbReference>
<dbReference type="Proteomes" id="UP000271162">
    <property type="component" value="Unassembled WGS sequence"/>
</dbReference>
<name>A0A0N4YS22_NIPBR</name>
<organism evidence="4">
    <name type="scientific">Nippostrongylus brasiliensis</name>
    <name type="common">Rat hookworm</name>
    <dbReference type="NCBI Taxonomy" id="27835"/>
    <lineage>
        <taxon>Eukaryota</taxon>
        <taxon>Metazoa</taxon>
        <taxon>Ecdysozoa</taxon>
        <taxon>Nematoda</taxon>
        <taxon>Chromadorea</taxon>
        <taxon>Rhabditida</taxon>
        <taxon>Rhabditina</taxon>
        <taxon>Rhabditomorpha</taxon>
        <taxon>Strongyloidea</taxon>
        <taxon>Heligmosomidae</taxon>
        <taxon>Nippostrongylus</taxon>
    </lineage>
</organism>
<reference evidence="2 3" key="2">
    <citation type="submission" date="2018-11" db="EMBL/GenBank/DDBJ databases">
        <authorList>
            <consortium name="Pathogen Informatics"/>
        </authorList>
    </citation>
    <scope>NUCLEOTIDE SEQUENCE [LARGE SCALE GENOMIC DNA]</scope>
</reference>